<feature type="transmembrane region" description="Helical" evidence="5">
    <location>
        <begin position="112"/>
        <end position="132"/>
    </location>
</feature>
<keyword evidence="4 5" id="KW-0472">Membrane</keyword>
<evidence type="ECO:0000256" key="1">
    <source>
        <dbReference type="ARBA" id="ARBA00004141"/>
    </source>
</evidence>
<evidence type="ECO:0000256" key="4">
    <source>
        <dbReference type="ARBA" id="ARBA00023136"/>
    </source>
</evidence>
<dbReference type="PANTHER" id="PTHR38480:SF1">
    <property type="entry name" value="SLR0254 PROTEIN"/>
    <property type="match status" value="1"/>
</dbReference>
<accession>A0A0A6PET7</accession>
<dbReference type="InterPro" id="IPR010432">
    <property type="entry name" value="RDD"/>
</dbReference>
<name>A0A0A6PET7_9GAMM</name>
<dbReference type="GO" id="GO:0016020">
    <property type="term" value="C:membrane"/>
    <property type="evidence" value="ECO:0007669"/>
    <property type="project" value="UniProtKB-SubCell"/>
</dbReference>
<keyword evidence="3 5" id="KW-1133">Transmembrane helix</keyword>
<feature type="domain" description="RDD" evidence="6">
    <location>
        <begin position="22"/>
        <end position="145"/>
    </location>
</feature>
<feature type="transmembrane region" description="Helical" evidence="5">
    <location>
        <begin position="56"/>
        <end position="75"/>
    </location>
</feature>
<keyword evidence="2 5" id="KW-0812">Transmembrane</keyword>
<sequence>MRLLDTTRPVETPEGIELELRVAGPIVRALAWAIDFCIRILFYIVLLFLSTQLERLGNGLLLLSIFVLEWFYPVLFEVYRQGATPGKNALKIKVLHESGTPVDWSASMIRNLLRVVDFLPFSYGLGLIAMLINKDFKRIGDLAAGTIVVYQEEIPCLKNEKAWGDESALPMPIVLSLEEQQAIINFADRAQQLPPARAIELANIVTPLTGKTGEAGIKSLYQLANGLIGCQQPLSPSEHIALT</sequence>
<evidence type="ECO:0000256" key="3">
    <source>
        <dbReference type="ARBA" id="ARBA00022989"/>
    </source>
</evidence>
<dbReference type="AlphaFoldDB" id="A0A0A6PET7"/>
<evidence type="ECO:0000313" key="7">
    <source>
        <dbReference type="EMBL" id="KHD08779.1"/>
    </source>
</evidence>
<dbReference type="Pfam" id="PF06271">
    <property type="entry name" value="RDD"/>
    <property type="match status" value="1"/>
</dbReference>
<dbReference type="EMBL" id="JSZA02000041">
    <property type="protein sequence ID" value="KHD08779.1"/>
    <property type="molecule type" value="Genomic_DNA"/>
</dbReference>
<evidence type="ECO:0000256" key="5">
    <source>
        <dbReference type="SAM" id="Phobius"/>
    </source>
</evidence>
<proteinExistence type="predicted"/>
<evidence type="ECO:0000313" key="8">
    <source>
        <dbReference type="Proteomes" id="UP000030428"/>
    </source>
</evidence>
<dbReference type="PANTHER" id="PTHR38480">
    <property type="entry name" value="SLR0254 PROTEIN"/>
    <property type="match status" value="1"/>
</dbReference>
<organism evidence="7 8">
    <name type="scientific">Candidatus Thiomargarita nelsonii</name>
    <dbReference type="NCBI Taxonomy" id="1003181"/>
    <lineage>
        <taxon>Bacteria</taxon>
        <taxon>Pseudomonadati</taxon>
        <taxon>Pseudomonadota</taxon>
        <taxon>Gammaproteobacteria</taxon>
        <taxon>Thiotrichales</taxon>
        <taxon>Thiotrichaceae</taxon>
        <taxon>Thiomargarita</taxon>
    </lineage>
</organism>
<reference evidence="7 8" key="1">
    <citation type="journal article" date="2016" name="Front. Microbiol.">
        <title>Single-Cell (Meta-)Genomics of a Dimorphic Candidatus Thiomargarita nelsonii Reveals Genomic Plasticity.</title>
        <authorList>
            <person name="Flood B.E."/>
            <person name="Fliss P."/>
            <person name="Jones D.S."/>
            <person name="Dick G.J."/>
            <person name="Jain S."/>
            <person name="Kaster A.K."/>
            <person name="Winkel M."/>
            <person name="Mussmann M."/>
            <person name="Bailey J."/>
        </authorList>
    </citation>
    <scope>NUCLEOTIDE SEQUENCE [LARGE SCALE GENOMIC DNA]</scope>
    <source>
        <strain evidence="7">Hydrate Ridge</strain>
    </source>
</reference>
<dbReference type="Proteomes" id="UP000030428">
    <property type="component" value="Unassembled WGS sequence"/>
</dbReference>
<feature type="transmembrane region" description="Helical" evidence="5">
    <location>
        <begin position="29"/>
        <end position="49"/>
    </location>
</feature>
<comment type="caution">
    <text evidence="7">The sequence shown here is derived from an EMBL/GenBank/DDBJ whole genome shotgun (WGS) entry which is preliminary data.</text>
</comment>
<gene>
    <name evidence="7" type="ORF">PN36_12960</name>
</gene>
<comment type="subcellular location">
    <subcellularLocation>
        <location evidence="1">Membrane</location>
        <topology evidence="1">Multi-pass membrane protein</topology>
    </subcellularLocation>
</comment>
<keyword evidence="8" id="KW-1185">Reference proteome</keyword>
<evidence type="ECO:0000259" key="6">
    <source>
        <dbReference type="Pfam" id="PF06271"/>
    </source>
</evidence>
<evidence type="ECO:0000256" key="2">
    <source>
        <dbReference type="ARBA" id="ARBA00022692"/>
    </source>
</evidence>
<protein>
    <recommendedName>
        <fullName evidence="6">RDD domain-containing protein</fullName>
    </recommendedName>
</protein>